<dbReference type="Gene3D" id="3.40.50.720">
    <property type="entry name" value="NAD(P)-binding Rossmann-like Domain"/>
    <property type="match status" value="1"/>
</dbReference>
<dbReference type="AlphaFoldDB" id="A0A8T2KHV7"/>
<dbReference type="PANTHER" id="PTHR43880">
    <property type="entry name" value="ALCOHOL DEHYDROGENASE"/>
    <property type="match status" value="1"/>
</dbReference>
<evidence type="ECO:0000256" key="4">
    <source>
        <dbReference type="ARBA" id="ARBA00023002"/>
    </source>
</evidence>
<dbReference type="GO" id="GO:0004745">
    <property type="term" value="F:all-trans-retinol dehydrogenase (NAD+) activity"/>
    <property type="evidence" value="ECO:0007669"/>
    <property type="project" value="TreeGrafter"/>
</dbReference>
<proteinExistence type="inferred from homology"/>
<accession>A0A8T2KHV7</accession>
<dbReference type="GO" id="GO:0005829">
    <property type="term" value="C:cytosol"/>
    <property type="evidence" value="ECO:0007669"/>
    <property type="project" value="TreeGrafter"/>
</dbReference>
<evidence type="ECO:0000313" key="9">
    <source>
        <dbReference type="Proteomes" id="UP000812440"/>
    </source>
</evidence>
<dbReference type="Gene3D" id="3.90.180.10">
    <property type="entry name" value="Medium-chain alcohol dehydrogenases, catalytic domain"/>
    <property type="match status" value="1"/>
</dbReference>
<dbReference type="Pfam" id="PF08240">
    <property type="entry name" value="ADH_N"/>
    <property type="match status" value="1"/>
</dbReference>
<dbReference type="PANTHER" id="PTHR43880:SF67">
    <property type="entry name" value="ALCOHOL DEHYDROGENASE 1B"/>
    <property type="match status" value="1"/>
</dbReference>
<keyword evidence="5" id="KW-0520">NAD</keyword>
<dbReference type="FunFam" id="3.90.180.10:FF:000001">
    <property type="entry name" value="S-(hydroxymethyl)glutathione dehydrogenase"/>
    <property type="match status" value="1"/>
</dbReference>
<reference evidence="8" key="1">
    <citation type="thesis" date="2020" institute="ProQuest LLC" country="789 East Eisenhower Parkway, Ann Arbor, MI, USA">
        <title>Comparative Genomics and Chromosome Evolution.</title>
        <authorList>
            <person name="Mudd A.B."/>
        </authorList>
    </citation>
    <scope>NUCLEOTIDE SEQUENCE</scope>
    <source>
        <strain evidence="8">Female2</strain>
        <tissue evidence="8">Blood</tissue>
    </source>
</reference>
<dbReference type="InterPro" id="IPR013149">
    <property type="entry name" value="ADH-like_C"/>
</dbReference>
<evidence type="ECO:0000259" key="7">
    <source>
        <dbReference type="SMART" id="SM00829"/>
    </source>
</evidence>
<dbReference type="OrthoDB" id="417550at2759"/>
<dbReference type="InterPro" id="IPR013154">
    <property type="entry name" value="ADH-like_N"/>
</dbReference>
<keyword evidence="4" id="KW-0560">Oxidoreductase</keyword>
<sequence length="377" mass="40350">MAFLQKVIKCKAAVAWGPKQPLSIEEIEVAPPKAHEVRVKIVATGICRSDDHVLSGTMSHMKFPVILGHEAAGIVESVGEGVKNLKPGDKVIPLFVPQCGECRCCLSPKSNLCYKNDIGKYTGLLLDNTSRFTCKGKLVHHLLSTSTFTEYTVLDEIAVAKINDDAPLDKVCLIGCGFSTGYGSAVNIAKVEPGSTCAVFGLGGVGLSAVIGCKVAGAAKIIGVDTNSEKFARAQQLGATECINPNDYKDPIHEVLSRMSDGGLDYSFECIGNTSVMTSALLSTHFGSGTSVIVGIASSEAKMSLDPMVMLTGRTLKGAIFGGWKSKDYVPKLVEEFMSKKFKLDGLITHWLTLDEINKGFELLRNGESIRTVLKLN</sequence>
<dbReference type="SUPFAM" id="SSF51735">
    <property type="entry name" value="NAD(P)-binding Rossmann-fold domains"/>
    <property type="match status" value="1"/>
</dbReference>
<comment type="caution">
    <text evidence="8">The sequence shown here is derived from an EMBL/GenBank/DDBJ whole genome shotgun (WGS) entry which is preliminary data.</text>
</comment>
<keyword evidence="3 6" id="KW-0862">Zinc</keyword>
<dbReference type="SUPFAM" id="SSF50129">
    <property type="entry name" value="GroES-like"/>
    <property type="match status" value="2"/>
</dbReference>
<comment type="similarity">
    <text evidence="6">Belongs to the zinc-containing alcohol dehydrogenase family.</text>
</comment>
<dbReference type="CDD" id="cd08299">
    <property type="entry name" value="alcohol_DH_class_I_II_IV"/>
    <property type="match status" value="1"/>
</dbReference>
<name>A0A8T2KHV7_9PIPI</name>
<dbReference type="PROSITE" id="PS00059">
    <property type="entry name" value="ADH_ZINC"/>
    <property type="match status" value="1"/>
</dbReference>
<feature type="domain" description="Enoyl reductase (ER)" evidence="7">
    <location>
        <begin position="17"/>
        <end position="374"/>
    </location>
</feature>
<evidence type="ECO:0000256" key="2">
    <source>
        <dbReference type="ARBA" id="ARBA00022723"/>
    </source>
</evidence>
<evidence type="ECO:0000256" key="5">
    <source>
        <dbReference type="ARBA" id="ARBA00023027"/>
    </source>
</evidence>
<evidence type="ECO:0000256" key="1">
    <source>
        <dbReference type="ARBA" id="ARBA00001947"/>
    </source>
</evidence>
<dbReference type="Pfam" id="PF00107">
    <property type="entry name" value="ADH_zinc_N"/>
    <property type="match status" value="1"/>
</dbReference>
<dbReference type="GO" id="GO:0042573">
    <property type="term" value="P:retinoic acid metabolic process"/>
    <property type="evidence" value="ECO:0007669"/>
    <property type="project" value="TreeGrafter"/>
</dbReference>
<dbReference type="InterPro" id="IPR036291">
    <property type="entry name" value="NAD(P)-bd_dom_sf"/>
</dbReference>
<dbReference type="GO" id="GO:0008270">
    <property type="term" value="F:zinc ion binding"/>
    <property type="evidence" value="ECO:0007669"/>
    <property type="project" value="InterPro"/>
</dbReference>
<protein>
    <recommendedName>
        <fullName evidence="7">Enoyl reductase (ER) domain-containing protein</fullName>
    </recommendedName>
</protein>
<dbReference type="FunFam" id="3.40.50.720:FF:000003">
    <property type="entry name" value="S-(hydroxymethyl)glutathione dehydrogenase"/>
    <property type="match status" value="1"/>
</dbReference>
<keyword evidence="2 6" id="KW-0479">Metal-binding</keyword>
<gene>
    <name evidence="8" type="ORF">GDO86_000712</name>
</gene>
<evidence type="ECO:0000256" key="3">
    <source>
        <dbReference type="ARBA" id="ARBA00022833"/>
    </source>
</evidence>
<organism evidence="8 9">
    <name type="scientific">Hymenochirus boettgeri</name>
    <name type="common">Congo dwarf clawed frog</name>
    <dbReference type="NCBI Taxonomy" id="247094"/>
    <lineage>
        <taxon>Eukaryota</taxon>
        <taxon>Metazoa</taxon>
        <taxon>Chordata</taxon>
        <taxon>Craniata</taxon>
        <taxon>Vertebrata</taxon>
        <taxon>Euteleostomi</taxon>
        <taxon>Amphibia</taxon>
        <taxon>Batrachia</taxon>
        <taxon>Anura</taxon>
        <taxon>Pipoidea</taxon>
        <taxon>Pipidae</taxon>
        <taxon>Pipinae</taxon>
        <taxon>Hymenochirus</taxon>
    </lineage>
</organism>
<dbReference type="EMBL" id="JAACNH010000001">
    <property type="protein sequence ID" value="KAG8454171.1"/>
    <property type="molecule type" value="Genomic_DNA"/>
</dbReference>
<evidence type="ECO:0000256" key="6">
    <source>
        <dbReference type="RuleBase" id="RU361277"/>
    </source>
</evidence>
<dbReference type="InterPro" id="IPR011032">
    <property type="entry name" value="GroES-like_sf"/>
</dbReference>
<comment type="cofactor">
    <cofactor evidence="1 6">
        <name>Zn(2+)</name>
        <dbReference type="ChEBI" id="CHEBI:29105"/>
    </cofactor>
</comment>
<dbReference type="InterPro" id="IPR020843">
    <property type="entry name" value="ER"/>
</dbReference>
<evidence type="ECO:0000313" key="8">
    <source>
        <dbReference type="EMBL" id="KAG8454171.1"/>
    </source>
</evidence>
<keyword evidence="9" id="KW-1185">Reference proteome</keyword>
<dbReference type="InterPro" id="IPR002328">
    <property type="entry name" value="ADH_Zn_CS"/>
</dbReference>
<dbReference type="SMART" id="SM00829">
    <property type="entry name" value="PKS_ER"/>
    <property type="match status" value="1"/>
</dbReference>
<dbReference type="GO" id="GO:0042572">
    <property type="term" value="P:retinol metabolic process"/>
    <property type="evidence" value="ECO:0007669"/>
    <property type="project" value="TreeGrafter"/>
</dbReference>
<dbReference type="Proteomes" id="UP000812440">
    <property type="component" value="Chromosome 1"/>
</dbReference>